<evidence type="ECO:0000256" key="1">
    <source>
        <dbReference type="SAM" id="MobiDB-lite"/>
    </source>
</evidence>
<evidence type="ECO:0000313" key="4">
    <source>
        <dbReference type="EMBL" id="OAA34161.1"/>
    </source>
</evidence>
<dbReference type="InterPro" id="IPR002035">
    <property type="entry name" value="VWF_A"/>
</dbReference>
<dbReference type="InterPro" id="IPR013694">
    <property type="entry name" value="VIT"/>
</dbReference>
<dbReference type="PROSITE" id="PS50234">
    <property type="entry name" value="VWFA"/>
    <property type="match status" value="1"/>
</dbReference>
<dbReference type="Pfam" id="PF13768">
    <property type="entry name" value="VWA_3"/>
    <property type="match status" value="1"/>
</dbReference>
<dbReference type="SMART" id="SM00609">
    <property type="entry name" value="VIT"/>
    <property type="match status" value="1"/>
</dbReference>
<accession>A0A166VYA7</accession>
<dbReference type="Gene3D" id="3.40.50.410">
    <property type="entry name" value="von Willebrand factor, type A domain"/>
    <property type="match status" value="1"/>
</dbReference>
<dbReference type="PROSITE" id="PS51468">
    <property type="entry name" value="VIT"/>
    <property type="match status" value="1"/>
</dbReference>
<evidence type="ECO:0000259" key="2">
    <source>
        <dbReference type="PROSITE" id="PS50234"/>
    </source>
</evidence>
<dbReference type="PANTHER" id="PTHR45737:SF6">
    <property type="entry name" value="VON WILLEBRAND FACTOR A DOMAIN-CONTAINING PROTEIN 5A"/>
    <property type="match status" value="1"/>
</dbReference>
<dbReference type="AlphaFoldDB" id="A0A166VYA7"/>
<proteinExistence type="predicted"/>
<dbReference type="Proteomes" id="UP000076863">
    <property type="component" value="Unassembled WGS sequence"/>
</dbReference>
<evidence type="ECO:0000313" key="5">
    <source>
        <dbReference type="Proteomes" id="UP000076863"/>
    </source>
</evidence>
<dbReference type="InterPro" id="IPR036465">
    <property type="entry name" value="vWFA_dom_sf"/>
</dbReference>
<evidence type="ECO:0000259" key="3">
    <source>
        <dbReference type="PROSITE" id="PS51468"/>
    </source>
</evidence>
<protein>
    <submittedName>
        <fullName evidence="4">von Willebrand domain containing protein</fullName>
    </submittedName>
</protein>
<keyword evidence="5" id="KW-1185">Reference proteome</keyword>
<reference evidence="4 5" key="1">
    <citation type="journal article" date="2016" name="Genome Biol. Evol.">
        <title>Divergent and convergent evolution of fungal pathogenicity.</title>
        <authorList>
            <person name="Shang Y."/>
            <person name="Xiao G."/>
            <person name="Zheng P."/>
            <person name="Cen K."/>
            <person name="Zhan S."/>
            <person name="Wang C."/>
        </authorList>
    </citation>
    <scope>NUCLEOTIDE SEQUENCE [LARGE SCALE GENOMIC DNA]</scope>
    <source>
        <strain evidence="4 5">RCEF 3172</strain>
    </source>
</reference>
<organism evidence="4 5">
    <name type="scientific">Beauveria brongniartii RCEF 3172</name>
    <dbReference type="NCBI Taxonomy" id="1081107"/>
    <lineage>
        <taxon>Eukaryota</taxon>
        <taxon>Fungi</taxon>
        <taxon>Dikarya</taxon>
        <taxon>Ascomycota</taxon>
        <taxon>Pezizomycotina</taxon>
        <taxon>Sordariomycetes</taxon>
        <taxon>Hypocreomycetidae</taxon>
        <taxon>Hypocreales</taxon>
        <taxon>Cordycipitaceae</taxon>
        <taxon>Beauveria</taxon>
        <taxon>Beauveria brongniartii</taxon>
    </lineage>
</organism>
<dbReference type="EMBL" id="AZHA01000062">
    <property type="protein sequence ID" value="OAA34161.1"/>
    <property type="molecule type" value="Genomic_DNA"/>
</dbReference>
<dbReference type="OrthoDB" id="1729737at2759"/>
<comment type="caution">
    <text evidence="4">The sequence shown here is derived from an EMBL/GenBank/DDBJ whole genome shotgun (WGS) entry which is preliminary data.</text>
</comment>
<sequence>MSQFWRPPLFTTINNGYCGCVVIVNNEPKYLPLTQVNAHATLLASTSRTALTQTFKNPTSQTLKESRYVFPLFDGVSVVAFTCTIGKTVIKGVVKSRPGAKKEFDAAVAQGQQAGLFEQSERASDVFTTTLGNVGPNEEAKVEITFLGELKHDAEVDGLRYTIPTNIAPRYADDLVLPIPDHQANVTTEEASLSVTIDVDLAIGSAIKSVQSPSHPISVKIGTTSKRPNDDPSLQYASASLTRSDVQLDKDFIVQVCAKGLGDPSAVLETHATIPSRRAIMATLVPRFNLAVEKPEVVFICDRSGSMDTGTRLPNLKSSLQVFLRSLPVGVLFNICSFGSSHSFLWPKSQPYSQKTLDEAAAHVRTFTANNGGTRIREPIEATFANREGSRNLEVFLMTDGETWDENATFEAINHAVKEADGAIRVFALGVGADASHSLIEGVARAGRGFAQSVGEDEKMNKKVVRMLKGALTPHVNDYSLEIKYEKDDDQEFELVEKVSECTVVDTGDKTDNKPAKTPIPLYDSSVKNDDLEMPDAQALPLPNLPAPTYLQAPYAIPPLFPFNRTSVYILLSEARAHRTPKSVLLKGTAPQGPLELEIPITAIADKGTTIHQLGARKAVQDLEEGRGWVYDAKLPDGKMLNEAYAARMSDVAREAAVKLGVEYQVAGKWCSFVAVRKRGDNKSTPDTASSSDVGASTLDQSQSQNKNDDSDQDESFCLVGDVSASLAAAPGGAPQQRSIKTMAARRAPMMMMHSMAAAASSPFAPMQASKAAAAASFGGASPYALDSTSHSLFGSALPAPQAAGFGGGGGGDGSPTFFGAPAAEANVATSGGLFGNLQSMQSRPVQPPQQLQMVQQQMAQQQLQQQQQQLGRARHRKAPSGQQVAFGNAQDEDDESYQIPTKEDAKTPLEAIIALQTFGGSWTWSTALEELLGVTREVAGKQLEVAAEEVAATVCAVAYLEEKLADEQEVWELVVDKAREWLSMTLGEDGVAPLEKRARQMLS</sequence>
<dbReference type="Pfam" id="PF08487">
    <property type="entry name" value="VIT"/>
    <property type="match status" value="1"/>
</dbReference>
<feature type="region of interest" description="Disordered" evidence="1">
    <location>
        <begin position="680"/>
        <end position="715"/>
    </location>
</feature>
<feature type="domain" description="VIT" evidence="3">
    <location>
        <begin position="17"/>
        <end position="148"/>
    </location>
</feature>
<feature type="compositionally biased region" description="Polar residues" evidence="1">
    <location>
        <begin position="685"/>
        <end position="699"/>
    </location>
</feature>
<name>A0A166VYA7_9HYPO</name>
<feature type="region of interest" description="Disordered" evidence="1">
    <location>
        <begin position="878"/>
        <end position="897"/>
    </location>
</feature>
<gene>
    <name evidence="4" type="ORF">BBO_09301</name>
</gene>
<feature type="domain" description="VWFA" evidence="2">
    <location>
        <begin position="296"/>
        <end position="476"/>
    </location>
</feature>
<dbReference type="SMART" id="SM00327">
    <property type="entry name" value="VWA"/>
    <property type="match status" value="1"/>
</dbReference>
<dbReference type="SUPFAM" id="SSF53300">
    <property type="entry name" value="vWA-like"/>
    <property type="match status" value="1"/>
</dbReference>
<dbReference type="PANTHER" id="PTHR45737">
    <property type="entry name" value="VON WILLEBRAND FACTOR A DOMAIN-CONTAINING PROTEIN 5A"/>
    <property type="match status" value="1"/>
</dbReference>